<proteinExistence type="predicted"/>
<dbReference type="EMBL" id="CP081864">
    <property type="protein sequence ID" value="QZN94121.1"/>
    <property type="molecule type" value="Genomic_DNA"/>
</dbReference>
<keyword evidence="1" id="KW-1133">Transmembrane helix</keyword>
<evidence type="ECO:0000313" key="2">
    <source>
        <dbReference type="EMBL" id="QZN94121.1"/>
    </source>
</evidence>
<keyword evidence="1" id="KW-0812">Transmembrane</keyword>
<feature type="transmembrane region" description="Helical" evidence="1">
    <location>
        <begin position="6"/>
        <end position="23"/>
    </location>
</feature>
<dbReference type="Proteomes" id="UP000825886">
    <property type="component" value="Chromosome"/>
</dbReference>
<organism evidence="2 3">
    <name type="scientific">Symbiopectobacterium purcellii</name>
    <dbReference type="NCBI Taxonomy" id="2871826"/>
    <lineage>
        <taxon>Bacteria</taxon>
        <taxon>Pseudomonadati</taxon>
        <taxon>Pseudomonadota</taxon>
        <taxon>Gammaproteobacteria</taxon>
        <taxon>Enterobacterales</taxon>
        <taxon>Enterobacteriaceae</taxon>
    </lineage>
</organism>
<reference evidence="2 3" key="1">
    <citation type="submission" date="2021-08" db="EMBL/GenBank/DDBJ databases">
        <title>Culture and genomic analysis of Symbiopectobacterium purcellii sp. nov. gen. nov., isolated from the leafhopper Empoasca decipiens.</title>
        <authorList>
            <person name="Nadal-Jimenez P."/>
            <person name="Siozios S."/>
            <person name="Halliday N."/>
            <person name="Camara M."/>
            <person name="Hurst G.D.D."/>
        </authorList>
    </citation>
    <scope>NUCLEOTIDE SEQUENCE [LARGE SCALE GENOMIC DNA]</scope>
    <source>
        <strain evidence="2 3">SyEd1</strain>
    </source>
</reference>
<sequence>MRLYFYAALVVLIAALSFGVYYYHDKYSDEQDKTKRLGQEVAGQTAVISRQAFEFNRFNQISQQASQYATNIKAKSDERQIIIRTVVKKNPASRQCVPNVDGVVDRLLDYTNDLRASAMYTTTGKPDATSVSAIATACRLTYAQAVYWIDPLLTVIDQANSQLAGIRKIEESRKNLPDK</sequence>
<evidence type="ECO:0000313" key="3">
    <source>
        <dbReference type="Proteomes" id="UP000825886"/>
    </source>
</evidence>
<keyword evidence="3" id="KW-1185">Reference proteome</keyword>
<gene>
    <name evidence="2" type="ORF">K6K13_12030</name>
</gene>
<evidence type="ECO:0000256" key="1">
    <source>
        <dbReference type="SAM" id="Phobius"/>
    </source>
</evidence>
<keyword evidence="1" id="KW-0472">Membrane</keyword>
<name>A0ABX9AH01_9ENTR</name>
<protein>
    <submittedName>
        <fullName evidence="2">Uncharacterized protein</fullName>
    </submittedName>
</protein>
<dbReference type="RefSeq" id="WP_222157252.1">
    <property type="nucleotide sequence ID" value="NZ_CP081864.1"/>
</dbReference>
<accession>A0ABX9AH01</accession>